<proteinExistence type="predicted"/>
<protein>
    <submittedName>
        <fullName evidence="1">Uncharacterized protein</fullName>
    </submittedName>
</protein>
<sequence>MTSYRSQTPCTTCRMPSTWQRRNWASHHSWTLKMSMSSSLMRNLSSHTWLHSTITSPR</sequence>
<reference evidence="1" key="2">
    <citation type="submission" date="2020-11" db="EMBL/GenBank/DDBJ databases">
        <authorList>
            <person name="McCartney M.A."/>
            <person name="Auch B."/>
            <person name="Kono T."/>
            <person name="Mallez S."/>
            <person name="Becker A."/>
            <person name="Gohl D.M."/>
            <person name="Silverstein K.A.T."/>
            <person name="Koren S."/>
            <person name="Bechman K.B."/>
            <person name="Herman A."/>
            <person name="Abrahante J.E."/>
            <person name="Garbe J."/>
        </authorList>
    </citation>
    <scope>NUCLEOTIDE SEQUENCE</scope>
    <source>
        <strain evidence="1">Duluth1</strain>
        <tissue evidence="1">Whole animal</tissue>
    </source>
</reference>
<dbReference type="AlphaFoldDB" id="A0A9D4LED2"/>
<accession>A0A9D4LED2</accession>
<dbReference type="EMBL" id="JAIWYP010000003">
    <property type="protein sequence ID" value="KAH3857030.1"/>
    <property type="molecule type" value="Genomic_DNA"/>
</dbReference>
<evidence type="ECO:0000313" key="1">
    <source>
        <dbReference type="EMBL" id="KAH3857030.1"/>
    </source>
</evidence>
<reference evidence="1" key="1">
    <citation type="journal article" date="2019" name="bioRxiv">
        <title>The Genome of the Zebra Mussel, Dreissena polymorpha: A Resource for Invasive Species Research.</title>
        <authorList>
            <person name="McCartney M.A."/>
            <person name="Auch B."/>
            <person name="Kono T."/>
            <person name="Mallez S."/>
            <person name="Zhang Y."/>
            <person name="Obille A."/>
            <person name="Becker A."/>
            <person name="Abrahante J.E."/>
            <person name="Garbe J."/>
            <person name="Badalamenti J.P."/>
            <person name="Herman A."/>
            <person name="Mangelson H."/>
            <person name="Liachko I."/>
            <person name="Sullivan S."/>
            <person name="Sone E.D."/>
            <person name="Koren S."/>
            <person name="Silverstein K.A.T."/>
            <person name="Beckman K.B."/>
            <person name="Gohl D.M."/>
        </authorList>
    </citation>
    <scope>NUCLEOTIDE SEQUENCE</scope>
    <source>
        <strain evidence="1">Duluth1</strain>
        <tissue evidence="1">Whole animal</tissue>
    </source>
</reference>
<organism evidence="1 2">
    <name type="scientific">Dreissena polymorpha</name>
    <name type="common">Zebra mussel</name>
    <name type="synonym">Mytilus polymorpha</name>
    <dbReference type="NCBI Taxonomy" id="45954"/>
    <lineage>
        <taxon>Eukaryota</taxon>
        <taxon>Metazoa</taxon>
        <taxon>Spiralia</taxon>
        <taxon>Lophotrochozoa</taxon>
        <taxon>Mollusca</taxon>
        <taxon>Bivalvia</taxon>
        <taxon>Autobranchia</taxon>
        <taxon>Heteroconchia</taxon>
        <taxon>Euheterodonta</taxon>
        <taxon>Imparidentia</taxon>
        <taxon>Neoheterodontei</taxon>
        <taxon>Myida</taxon>
        <taxon>Dreissenoidea</taxon>
        <taxon>Dreissenidae</taxon>
        <taxon>Dreissena</taxon>
    </lineage>
</organism>
<evidence type="ECO:0000313" key="2">
    <source>
        <dbReference type="Proteomes" id="UP000828390"/>
    </source>
</evidence>
<dbReference type="Proteomes" id="UP000828390">
    <property type="component" value="Unassembled WGS sequence"/>
</dbReference>
<keyword evidence="2" id="KW-1185">Reference proteome</keyword>
<gene>
    <name evidence="1" type="ORF">DPMN_099627</name>
</gene>
<name>A0A9D4LED2_DREPO</name>
<comment type="caution">
    <text evidence="1">The sequence shown here is derived from an EMBL/GenBank/DDBJ whole genome shotgun (WGS) entry which is preliminary data.</text>
</comment>